<dbReference type="PROSITE" id="PS50237">
    <property type="entry name" value="HECT"/>
    <property type="match status" value="1"/>
</dbReference>
<dbReference type="GO" id="GO:0004842">
    <property type="term" value="F:ubiquitin-protein transferase activity"/>
    <property type="evidence" value="ECO:0007669"/>
    <property type="project" value="InterPro"/>
</dbReference>
<proteinExistence type="predicted"/>
<evidence type="ECO:0000256" key="2">
    <source>
        <dbReference type="ARBA" id="ARBA00022786"/>
    </source>
</evidence>
<keyword evidence="1" id="KW-0808">Transferase</keyword>
<organism evidence="5 6">
    <name type="scientific">Pogonophryne albipinna</name>
    <dbReference type="NCBI Taxonomy" id="1090488"/>
    <lineage>
        <taxon>Eukaryota</taxon>
        <taxon>Metazoa</taxon>
        <taxon>Chordata</taxon>
        <taxon>Craniata</taxon>
        <taxon>Vertebrata</taxon>
        <taxon>Euteleostomi</taxon>
        <taxon>Actinopterygii</taxon>
        <taxon>Neopterygii</taxon>
        <taxon>Teleostei</taxon>
        <taxon>Neoteleostei</taxon>
        <taxon>Acanthomorphata</taxon>
        <taxon>Eupercaria</taxon>
        <taxon>Perciformes</taxon>
        <taxon>Notothenioidei</taxon>
        <taxon>Pogonophryne</taxon>
    </lineage>
</organism>
<sequence>MEARTISFWRDWLLQVEDGENILNVGDVLAFATGLRKIPAVGLPTQPKLNFLHPEDGPAGFPTANTCGLILRLPVCTQYHLFKDGMENGISWGGQFGVS</sequence>
<evidence type="ECO:0000256" key="3">
    <source>
        <dbReference type="PROSITE-ProRule" id="PRU00104"/>
    </source>
</evidence>
<keyword evidence="6" id="KW-1185">Reference proteome</keyword>
<name>A0AAD6B1F0_9TELE</name>
<protein>
    <recommendedName>
        <fullName evidence="4">HECT domain-containing protein</fullName>
    </recommendedName>
</protein>
<feature type="active site" description="Glycyl thioester intermediate" evidence="3">
    <location>
        <position position="67"/>
    </location>
</feature>
<dbReference type="Pfam" id="PF00632">
    <property type="entry name" value="HECT"/>
    <property type="match status" value="1"/>
</dbReference>
<comment type="caution">
    <text evidence="5">The sequence shown here is derived from an EMBL/GenBank/DDBJ whole genome shotgun (WGS) entry which is preliminary data.</text>
</comment>
<keyword evidence="2 3" id="KW-0833">Ubl conjugation pathway</keyword>
<dbReference type="InterPro" id="IPR035983">
    <property type="entry name" value="Hect_E3_ubiquitin_ligase"/>
</dbReference>
<evidence type="ECO:0000313" key="5">
    <source>
        <dbReference type="EMBL" id="KAJ4934962.1"/>
    </source>
</evidence>
<evidence type="ECO:0000256" key="1">
    <source>
        <dbReference type="ARBA" id="ARBA00022679"/>
    </source>
</evidence>
<dbReference type="InterPro" id="IPR000569">
    <property type="entry name" value="HECT_dom"/>
</dbReference>
<gene>
    <name evidence="5" type="ORF">JOQ06_007742</name>
</gene>
<evidence type="ECO:0000259" key="4">
    <source>
        <dbReference type="PROSITE" id="PS50237"/>
    </source>
</evidence>
<dbReference type="SUPFAM" id="SSF56204">
    <property type="entry name" value="Hect, E3 ligase catalytic domain"/>
    <property type="match status" value="1"/>
</dbReference>
<dbReference type="EMBL" id="JAPTMU010000012">
    <property type="protein sequence ID" value="KAJ4934962.1"/>
    <property type="molecule type" value="Genomic_DNA"/>
</dbReference>
<feature type="domain" description="HECT" evidence="4">
    <location>
        <begin position="28"/>
        <end position="99"/>
    </location>
</feature>
<evidence type="ECO:0000313" key="6">
    <source>
        <dbReference type="Proteomes" id="UP001219934"/>
    </source>
</evidence>
<dbReference type="Proteomes" id="UP001219934">
    <property type="component" value="Unassembled WGS sequence"/>
</dbReference>
<reference evidence="5" key="1">
    <citation type="submission" date="2022-11" db="EMBL/GenBank/DDBJ databases">
        <title>Chromosome-level genome of Pogonophryne albipinna.</title>
        <authorList>
            <person name="Jo E."/>
        </authorList>
    </citation>
    <scope>NUCLEOTIDE SEQUENCE</scope>
    <source>
        <strain evidence="5">SGF0006</strain>
        <tissue evidence="5">Muscle</tissue>
    </source>
</reference>
<accession>A0AAD6B1F0</accession>
<dbReference type="AlphaFoldDB" id="A0AAD6B1F0"/>
<dbReference type="Gene3D" id="3.30.2410.10">
    <property type="entry name" value="Hect, E3 ligase catalytic domain"/>
    <property type="match status" value="1"/>
</dbReference>